<feature type="coiled-coil region" evidence="1">
    <location>
        <begin position="57"/>
        <end position="115"/>
    </location>
</feature>
<accession>Q8KKC5</accession>
<dbReference type="RefSeq" id="WP_011117053.1">
    <property type="nucleotide sequence ID" value="NC_004949.1"/>
</dbReference>
<name>Q8KKC5_HELPX</name>
<organism evidence="2">
    <name type="scientific">Helicobacter pylori</name>
    <name type="common">Campylobacter pylori</name>
    <dbReference type="NCBI Taxonomy" id="210"/>
    <lineage>
        <taxon>Bacteria</taxon>
        <taxon>Pseudomonadati</taxon>
        <taxon>Campylobacterota</taxon>
        <taxon>Epsilonproteobacteria</taxon>
        <taxon>Campylobacterales</taxon>
        <taxon>Helicobacteraceae</taxon>
        <taxon>Helicobacter</taxon>
    </lineage>
</organism>
<evidence type="ECO:0000313" key="2">
    <source>
        <dbReference type="EMBL" id="AAM22672.1"/>
    </source>
</evidence>
<keyword evidence="1" id="KW-0175">Coiled coil</keyword>
<reference evidence="2" key="1">
    <citation type="journal article" date="2002" name="J. Bacteriol.">
        <title>Characterization of two cryptic Helicobacter pylori plasmids: a putative source for horizontal gene transfer and gene shuffling.</title>
        <authorList>
            <person name="Hofreuter D."/>
            <person name="Haas R."/>
        </authorList>
    </citation>
    <scope>NUCLEOTIDE SEQUENCE</scope>
    <source>
        <plasmid evidence="2">pHel5</plasmid>
    </source>
</reference>
<gene>
    <name evidence="2" type="primary">orf5M</name>
</gene>
<dbReference type="AlphaFoldDB" id="Q8KKC5"/>
<sequence length="188" mass="21706">MTMSNNMFTNRRNTTTLDERIKAVETAEGVKLTNDGVNDQNDGSDGIGNLKEVNEFIDAERKKNVEKQNSKQDLNARLGKVRFSKKEIQQLHVHKERLKNELEKINENNGKNRYNKVDRARYSVKNFSLGTTLALIELVDSHVKNELVSYIFDYESRSKLINRAIINQIENDLQALNAIIEKIEKEKI</sequence>
<proteinExistence type="predicted"/>
<evidence type="ECO:0000256" key="1">
    <source>
        <dbReference type="SAM" id="Coils"/>
    </source>
</evidence>
<keyword evidence="2" id="KW-0614">Plasmid</keyword>
<geneLocation type="plasmid" evidence="2">
    <name>pHel5</name>
</geneLocation>
<protein>
    <submittedName>
        <fullName evidence="2">Uncharacterized protein</fullName>
    </submittedName>
</protein>
<dbReference type="EMBL" id="AF469113">
    <property type="protein sequence ID" value="AAM22672.1"/>
    <property type="molecule type" value="Genomic_DNA"/>
</dbReference>